<keyword evidence="3" id="KW-0804">Transcription</keyword>
<evidence type="ECO:0000256" key="3">
    <source>
        <dbReference type="ARBA" id="ARBA00023163"/>
    </source>
</evidence>
<dbReference type="InterPro" id="IPR000843">
    <property type="entry name" value="HTH_LacI"/>
</dbReference>
<dbReference type="EMBL" id="CAFBLS010000012">
    <property type="protein sequence ID" value="CAB4860322.1"/>
    <property type="molecule type" value="Genomic_DNA"/>
</dbReference>
<dbReference type="Gene3D" id="3.40.50.2300">
    <property type="match status" value="2"/>
</dbReference>
<evidence type="ECO:0000256" key="2">
    <source>
        <dbReference type="ARBA" id="ARBA00023125"/>
    </source>
</evidence>
<feature type="domain" description="HTH lacI-type" evidence="4">
    <location>
        <begin position="6"/>
        <end position="60"/>
    </location>
</feature>
<dbReference type="Gene3D" id="1.10.260.40">
    <property type="entry name" value="lambda repressor-like DNA-binding domains"/>
    <property type="match status" value="1"/>
</dbReference>
<dbReference type="AlphaFoldDB" id="A0A6J7CP25"/>
<evidence type="ECO:0000256" key="1">
    <source>
        <dbReference type="ARBA" id="ARBA00023015"/>
    </source>
</evidence>
<dbReference type="CDD" id="cd01392">
    <property type="entry name" value="HTH_LacI"/>
    <property type="match status" value="1"/>
</dbReference>
<sequence length="339" mass="36814">MTTTPIRLRDVALAAGTSTKTASRVINGDPRVALDTRQRVQAAVDSLGYQVDLMARSLRKGVDDTVGIIVPTIGDPFFATAIEEIEQMALPRGVNLLVASNSRNPDIERKVVDGLLARRVAGLIITPYSTDYSFLERVRTPVVFLDRHPEGIDAGVVLVDDEAGAHQVVHHLASYGHRRIALMTDGLTIKTSRLRREGYLRAMNELKLPIDPDLQAPGCVDAAQAEARTHIMLDLPSPPTAIFSARSETSLGVVRALHHRRRTDIAFVSFGDFATADVLIPAISVIDHDPRLLARRAMERLADRMDGMAPDHTDIVVPVRLIARGSGEQPVAEALGAAS</sequence>
<dbReference type="Pfam" id="PF00356">
    <property type="entry name" value="LacI"/>
    <property type="match status" value="1"/>
</dbReference>
<dbReference type="PROSITE" id="PS50932">
    <property type="entry name" value="HTH_LACI_2"/>
    <property type="match status" value="1"/>
</dbReference>
<dbReference type="SUPFAM" id="SSF53822">
    <property type="entry name" value="Periplasmic binding protein-like I"/>
    <property type="match status" value="1"/>
</dbReference>
<reference evidence="5" key="1">
    <citation type="submission" date="2020-05" db="EMBL/GenBank/DDBJ databases">
        <authorList>
            <person name="Chiriac C."/>
            <person name="Salcher M."/>
            <person name="Ghai R."/>
            <person name="Kavagutti S V."/>
        </authorList>
    </citation>
    <scope>NUCLEOTIDE SEQUENCE</scope>
</reference>
<dbReference type="SMART" id="SM00354">
    <property type="entry name" value="HTH_LACI"/>
    <property type="match status" value="1"/>
</dbReference>
<dbReference type="InterPro" id="IPR028082">
    <property type="entry name" value="Peripla_BP_I"/>
</dbReference>
<dbReference type="PANTHER" id="PTHR30146:SF109">
    <property type="entry name" value="HTH-TYPE TRANSCRIPTIONAL REGULATOR GALS"/>
    <property type="match status" value="1"/>
</dbReference>
<dbReference type="SUPFAM" id="SSF47413">
    <property type="entry name" value="lambda repressor-like DNA-binding domains"/>
    <property type="match status" value="1"/>
</dbReference>
<proteinExistence type="predicted"/>
<evidence type="ECO:0000259" key="4">
    <source>
        <dbReference type="PROSITE" id="PS50932"/>
    </source>
</evidence>
<dbReference type="InterPro" id="IPR010982">
    <property type="entry name" value="Lambda_DNA-bd_dom_sf"/>
</dbReference>
<protein>
    <submittedName>
        <fullName evidence="5">Unannotated protein</fullName>
    </submittedName>
</protein>
<dbReference type="GO" id="GO:0003700">
    <property type="term" value="F:DNA-binding transcription factor activity"/>
    <property type="evidence" value="ECO:0007669"/>
    <property type="project" value="TreeGrafter"/>
</dbReference>
<name>A0A6J7CP25_9ZZZZ</name>
<dbReference type="Pfam" id="PF13377">
    <property type="entry name" value="Peripla_BP_3"/>
    <property type="match status" value="1"/>
</dbReference>
<dbReference type="GO" id="GO:0000976">
    <property type="term" value="F:transcription cis-regulatory region binding"/>
    <property type="evidence" value="ECO:0007669"/>
    <property type="project" value="TreeGrafter"/>
</dbReference>
<dbReference type="PANTHER" id="PTHR30146">
    <property type="entry name" value="LACI-RELATED TRANSCRIPTIONAL REPRESSOR"/>
    <property type="match status" value="1"/>
</dbReference>
<keyword evidence="2" id="KW-0238">DNA-binding</keyword>
<organism evidence="5">
    <name type="scientific">freshwater metagenome</name>
    <dbReference type="NCBI Taxonomy" id="449393"/>
    <lineage>
        <taxon>unclassified sequences</taxon>
        <taxon>metagenomes</taxon>
        <taxon>ecological metagenomes</taxon>
    </lineage>
</organism>
<accession>A0A6J7CP25</accession>
<evidence type="ECO:0000313" key="5">
    <source>
        <dbReference type="EMBL" id="CAB4860322.1"/>
    </source>
</evidence>
<gene>
    <name evidence="5" type="ORF">UFOPK3402_00174</name>
</gene>
<dbReference type="CDD" id="cd06267">
    <property type="entry name" value="PBP1_LacI_sugar_binding-like"/>
    <property type="match status" value="1"/>
</dbReference>
<keyword evidence="1" id="KW-0805">Transcription regulation</keyword>
<dbReference type="InterPro" id="IPR046335">
    <property type="entry name" value="LacI/GalR-like_sensor"/>
</dbReference>